<dbReference type="Pfam" id="PF13561">
    <property type="entry name" value="adh_short_C2"/>
    <property type="match status" value="1"/>
</dbReference>
<reference evidence="3 4" key="1">
    <citation type="submission" date="2017-07" db="EMBL/GenBank/DDBJ databases">
        <title>Phylogenetic study on the rhizospheric bacterium Ochrobactrum sp. A44.</title>
        <authorList>
            <person name="Krzyzanowska D.M."/>
            <person name="Ossowicki A."/>
            <person name="Rajewska M."/>
            <person name="Maciag T."/>
            <person name="Kaczynski Z."/>
            <person name="Czerwicka M."/>
            <person name="Jafra S."/>
        </authorList>
    </citation>
    <scope>NUCLEOTIDE SEQUENCE [LARGE SCALE GENOMIC DNA]</scope>
    <source>
        <strain evidence="3 4">A44</strain>
    </source>
</reference>
<dbReference type="Gene3D" id="3.40.50.720">
    <property type="entry name" value="NAD(P)-binding Rossmann-like Domain"/>
    <property type="match status" value="1"/>
</dbReference>
<accession>A0A248U949</accession>
<proteinExistence type="inferred from homology"/>
<name>A0A248U949_9HYPH</name>
<dbReference type="SUPFAM" id="SSF51735">
    <property type="entry name" value="NAD(P)-binding Rossmann-fold domains"/>
    <property type="match status" value="1"/>
</dbReference>
<comment type="similarity">
    <text evidence="1">Belongs to the short-chain dehydrogenases/reductases (SDR) family.</text>
</comment>
<dbReference type="KEGG" id="och:CES85_3825"/>
<dbReference type="InterPro" id="IPR020904">
    <property type="entry name" value="Sc_DH/Rdtase_CS"/>
</dbReference>
<dbReference type="PROSITE" id="PS00061">
    <property type="entry name" value="ADH_SHORT"/>
    <property type="match status" value="1"/>
</dbReference>
<evidence type="ECO:0000256" key="1">
    <source>
        <dbReference type="ARBA" id="ARBA00006484"/>
    </source>
</evidence>
<dbReference type="PANTHER" id="PTHR42760">
    <property type="entry name" value="SHORT-CHAIN DEHYDROGENASES/REDUCTASES FAMILY MEMBER"/>
    <property type="match status" value="1"/>
</dbReference>
<evidence type="ECO:0000313" key="3">
    <source>
        <dbReference type="EMBL" id="ASV83050.1"/>
    </source>
</evidence>
<keyword evidence="2" id="KW-0560">Oxidoreductase</keyword>
<dbReference type="InterPro" id="IPR036291">
    <property type="entry name" value="NAD(P)-bd_dom_sf"/>
</dbReference>
<dbReference type="PRINTS" id="PR00081">
    <property type="entry name" value="GDHRDH"/>
</dbReference>
<dbReference type="OrthoDB" id="9779623at2"/>
<protein>
    <submittedName>
        <fullName evidence="3">NADH(P)-binding family protein</fullName>
    </submittedName>
</protein>
<dbReference type="Proteomes" id="UP000215256">
    <property type="component" value="Chromosome 2"/>
</dbReference>
<evidence type="ECO:0000313" key="4">
    <source>
        <dbReference type="Proteomes" id="UP000215256"/>
    </source>
</evidence>
<evidence type="ECO:0000256" key="2">
    <source>
        <dbReference type="ARBA" id="ARBA00023002"/>
    </source>
</evidence>
<dbReference type="PRINTS" id="PR00080">
    <property type="entry name" value="SDRFAMILY"/>
</dbReference>
<gene>
    <name evidence="3" type="ORF">CES85_3825</name>
</gene>
<dbReference type="CDD" id="cd05233">
    <property type="entry name" value="SDR_c"/>
    <property type="match status" value="1"/>
</dbReference>
<dbReference type="EMBL" id="CP022603">
    <property type="protein sequence ID" value="ASV83050.1"/>
    <property type="molecule type" value="Genomic_DNA"/>
</dbReference>
<dbReference type="RefSeq" id="WP_095444087.1">
    <property type="nucleotide sequence ID" value="NZ_CP022603.1"/>
</dbReference>
<dbReference type="FunFam" id="3.40.50.720:FF:000084">
    <property type="entry name" value="Short-chain dehydrogenase reductase"/>
    <property type="match status" value="1"/>
</dbReference>
<dbReference type="GO" id="GO:0016616">
    <property type="term" value="F:oxidoreductase activity, acting on the CH-OH group of donors, NAD or NADP as acceptor"/>
    <property type="evidence" value="ECO:0007669"/>
    <property type="project" value="TreeGrafter"/>
</dbReference>
<sequence length="256" mass="27389">MSGAPMFSVAGKTILYTGAAGGLGLETTLNFLRAGARVVAIDHDPKKIEELKSKAELESLDGLSIHALDLSDLSALRPALEAISSDVGGFDVVINNAAIYPSKPFEEYTLEEMQKVQHINVDAGIVCVQVALPHMRKKGWGRIINIASVTAYGGWAQLSPYVQSKGALIGLARAWAREFGTYGITVNAISPGAFPTDAEKIHPDPEGYTRFVLDHQAVKRRGSAHDIASALMFLASEEAGFITGQTLNVDGGWVMH</sequence>
<dbReference type="AlphaFoldDB" id="A0A248U949"/>
<organism evidence="3 4">
    <name type="scientific">Ochrobactrum quorumnocens</name>
    <dbReference type="NCBI Taxonomy" id="271865"/>
    <lineage>
        <taxon>Bacteria</taxon>
        <taxon>Pseudomonadati</taxon>
        <taxon>Pseudomonadota</taxon>
        <taxon>Alphaproteobacteria</taxon>
        <taxon>Hyphomicrobiales</taxon>
        <taxon>Brucellaceae</taxon>
        <taxon>Brucella/Ochrobactrum group</taxon>
        <taxon>Ochrobactrum</taxon>
    </lineage>
</organism>
<dbReference type="InterPro" id="IPR002347">
    <property type="entry name" value="SDR_fam"/>
</dbReference>
<dbReference type="PANTHER" id="PTHR42760:SF133">
    <property type="entry name" value="3-OXOACYL-[ACYL-CARRIER-PROTEIN] REDUCTASE"/>
    <property type="match status" value="1"/>
</dbReference>